<dbReference type="InterPro" id="IPR036097">
    <property type="entry name" value="HisK_dim/P_sf"/>
</dbReference>
<dbReference type="PRINTS" id="PR00344">
    <property type="entry name" value="BCTRLSENSOR"/>
</dbReference>
<feature type="domain" description="Histidine kinase" evidence="8">
    <location>
        <begin position="247"/>
        <end position="456"/>
    </location>
</feature>
<protein>
    <recommendedName>
        <fullName evidence="2">histidine kinase</fullName>
        <ecNumber evidence="2">2.7.13.3</ecNumber>
    </recommendedName>
</protein>
<dbReference type="Gene3D" id="3.30.565.10">
    <property type="entry name" value="Histidine kinase-like ATPase, C-terminal domain"/>
    <property type="match status" value="1"/>
</dbReference>
<dbReference type="SMART" id="SM00387">
    <property type="entry name" value="HATPase_c"/>
    <property type="match status" value="1"/>
</dbReference>
<accession>A0ABW4KPI5</accession>
<dbReference type="InterPro" id="IPR003594">
    <property type="entry name" value="HATPase_dom"/>
</dbReference>
<feature type="transmembrane region" description="Helical" evidence="7">
    <location>
        <begin position="156"/>
        <end position="178"/>
    </location>
</feature>
<evidence type="ECO:0000256" key="3">
    <source>
        <dbReference type="ARBA" id="ARBA00022553"/>
    </source>
</evidence>
<keyword evidence="7" id="KW-0472">Membrane</keyword>
<dbReference type="InterPro" id="IPR004358">
    <property type="entry name" value="Sig_transdc_His_kin-like_C"/>
</dbReference>
<keyword evidence="7" id="KW-1133">Transmembrane helix</keyword>
<dbReference type="Pfam" id="PF00512">
    <property type="entry name" value="HisKA"/>
    <property type="match status" value="1"/>
</dbReference>
<gene>
    <name evidence="9" type="ORF">ACFSF0_03635</name>
</gene>
<dbReference type="Pfam" id="PF02518">
    <property type="entry name" value="HATPase_c"/>
    <property type="match status" value="1"/>
</dbReference>
<dbReference type="GO" id="GO:0016301">
    <property type="term" value="F:kinase activity"/>
    <property type="evidence" value="ECO:0007669"/>
    <property type="project" value="UniProtKB-KW"/>
</dbReference>
<name>A0ABW4KPI5_9BURK</name>
<keyword evidence="5 9" id="KW-0418">Kinase</keyword>
<dbReference type="Gene3D" id="1.10.287.130">
    <property type="match status" value="1"/>
</dbReference>
<keyword evidence="3" id="KW-0597">Phosphoprotein</keyword>
<sequence>MRPVIPTAAITVPVDPSKEADWLEAASYNAFFSSMSGAQLSALMMAAILVMLSYEHVPAGVLLVWSSLAMVDVVWRSTVRKHYERLVRGHSMEEQLNYARKQEPLWVFNGMFWGLTPLGLFSYLPATDALIAWLPVIAGGIGRTSYLAPHLRSARIYLVVFAACLALSVAVELVVGLYDPLGPRRWWMPVALVLYVLLLARLIRVHHARHAQVIDLLYQNQLLIQSLREQTRAARSGAEFRTRFLAGAAHDLKQPISALGIYAEWLGSEPRLVEELAPKILQATQAINSLFDSLFDLAKLDVDHLQLNLRPLNVGALLKDLLVQYRPLAVQKGLVLRARSIDAVILTDSIILRRILGNLISNAIRYTSHGGVLLGVRRCQGSLLFEVWDTGMGIAADQHAHIFGEFYKVPQGGTEDGFGLGLSLVRRLAALMDYPITLRSRLAKGTVFRLQVPLSEPAPESQRLTGSTDHGGARSGASASGT</sequence>
<dbReference type="EC" id="2.7.13.3" evidence="2"/>
<feature type="transmembrane region" description="Helical" evidence="7">
    <location>
        <begin position="184"/>
        <end position="203"/>
    </location>
</feature>
<dbReference type="PANTHER" id="PTHR43047:SF9">
    <property type="entry name" value="HISTIDINE KINASE"/>
    <property type="match status" value="1"/>
</dbReference>
<dbReference type="EMBL" id="JBHUEJ010000008">
    <property type="protein sequence ID" value="MFD1709684.1"/>
    <property type="molecule type" value="Genomic_DNA"/>
</dbReference>
<reference evidence="10" key="1">
    <citation type="journal article" date="2019" name="Int. J. Syst. Evol. Microbiol.">
        <title>The Global Catalogue of Microorganisms (GCM) 10K type strain sequencing project: providing services to taxonomists for standard genome sequencing and annotation.</title>
        <authorList>
            <consortium name="The Broad Institute Genomics Platform"/>
            <consortium name="The Broad Institute Genome Sequencing Center for Infectious Disease"/>
            <person name="Wu L."/>
            <person name="Ma J."/>
        </authorList>
    </citation>
    <scope>NUCLEOTIDE SEQUENCE [LARGE SCALE GENOMIC DNA]</scope>
    <source>
        <strain evidence="10">LMG 29247</strain>
    </source>
</reference>
<dbReference type="SMART" id="SM00388">
    <property type="entry name" value="HisKA"/>
    <property type="match status" value="1"/>
</dbReference>
<evidence type="ECO:0000259" key="8">
    <source>
        <dbReference type="PROSITE" id="PS50109"/>
    </source>
</evidence>
<keyword evidence="4" id="KW-0808">Transferase</keyword>
<keyword evidence="7" id="KW-0812">Transmembrane</keyword>
<proteinExistence type="predicted"/>
<comment type="catalytic activity">
    <reaction evidence="1">
        <text>ATP + protein L-histidine = ADP + protein N-phospho-L-histidine.</text>
        <dbReference type="EC" id="2.7.13.3"/>
    </reaction>
</comment>
<dbReference type="PROSITE" id="PS50109">
    <property type="entry name" value="HIS_KIN"/>
    <property type="match status" value="1"/>
</dbReference>
<evidence type="ECO:0000256" key="1">
    <source>
        <dbReference type="ARBA" id="ARBA00000085"/>
    </source>
</evidence>
<dbReference type="RefSeq" id="WP_147913425.1">
    <property type="nucleotide sequence ID" value="NZ_JBHUEJ010000008.1"/>
</dbReference>
<dbReference type="InterPro" id="IPR036890">
    <property type="entry name" value="HATPase_C_sf"/>
</dbReference>
<dbReference type="PANTHER" id="PTHR43047">
    <property type="entry name" value="TWO-COMPONENT HISTIDINE PROTEIN KINASE"/>
    <property type="match status" value="1"/>
</dbReference>
<feature type="transmembrane region" description="Helical" evidence="7">
    <location>
        <begin position="105"/>
        <end position="124"/>
    </location>
</feature>
<evidence type="ECO:0000256" key="5">
    <source>
        <dbReference type="ARBA" id="ARBA00022777"/>
    </source>
</evidence>
<evidence type="ECO:0000256" key="4">
    <source>
        <dbReference type="ARBA" id="ARBA00022679"/>
    </source>
</evidence>
<feature type="region of interest" description="Disordered" evidence="6">
    <location>
        <begin position="458"/>
        <end position="482"/>
    </location>
</feature>
<dbReference type="CDD" id="cd00075">
    <property type="entry name" value="HATPase"/>
    <property type="match status" value="1"/>
</dbReference>
<keyword evidence="10" id="KW-1185">Reference proteome</keyword>
<evidence type="ECO:0000256" key="2">
    <source>
        <dbReference type="ARBA" id="ARBA00012438"/>
    </source>
</evidence>
<feature type="transmembrane region" description="Helical" evidence="7">
    <location>
        <begin position="130"/>
        <end position="149"/>
    </location>
</feature>
<evidence type="ECO:0000313" key="9">
    <source>
        <dbReference type="EMBL" id="MFD1709684.1"/>
    </source>
</evidence>
<feature type="transmembrane region" description="Helical" evidence="7">
    <location>
        <begin position="57"/>
        <end position="75"/>
    </location>
</feature>
<dbReference type="CDD" id="cd00082">
    <property type="entry name" value="HisKA"/>
    <property type="match status" value="1"/>
</dbReference>
<evidence type="ECO:0000256" key="7">
    <source>
        <dbReference type="SAM" id="Phobius"/>
    </source>
</evidence>
<dbReference type="InterPro" id="IPR005467">
    <property type="entry name" value="His_kinase_dom"/>
</dbReference>
<feature type="transmembrane region" description="Helical" evidence="7">
    <location>
        <begin position="28"/>
        <end position="51"/>
    </location>
</feature>
<organism evidence="9 10">
    <name type="scientific">Ottowia flava</name>
    <dbReference type="NCBI Taxonomy" id="2675430"/>
    <lineage>
        <taxon>Bacteria</taxon>
        <taxon>Pseudomonadati</taxon>
        <taxon>Pseudomonadota</taxon>
        <taxon>Betaproteobacteria</taxon>
        <taxon>Burkholderiales</taxon>
        <taxon>Comamonadaceae</taxon>
        <taxon>Ottowia</taxon>
    </lineage>
</organism>
<dbReference type="SUPFAM" id="SSF55874">
    <property type="entry name" value="ATPase domain of HSP90 chaperone/DNA topoisomerase II/histidine kinase"/>
    <property type="match status" value="1"/>
</dbReference>
<evidence type="ECO:0000256" key="6">
    <source>
        <dbReference type="SAM" id="MobiDB-lite"/>
    </source>
</evidence>
<dbReference type="Proteomes" id="UP001597304">
    <property type="component" value="Unassembled WGS sequence"/>
</dbReference>
<evidence type="ECO:0000313" key="10">
    <source>
        <dbReference type="Proteomes" id="UP001597304"/>
    </source>
</evidence>
<dbReference type="SUPFAM" id="SSF47384">
    <property type="entry name" value="Homodimeric domain of signal transducing histidine kinase"/>
    <property type="match status" value="1"/>
</dbReference>
<dbReference type="InterPro" id="IPR003661">
    <property type="entry name" value="HisK_dim/P_dom"/>
</dbReference>
<comment type="caution">
    <text evidence="9">The sequence shown here is derived from an EMBL/GenBank/DDBJ whole genome shotgun (WGS) entry which is preliminary data.</text>
</comment>